<keyword evidence="11 12" id="KW-0275">Fatty acid biosynthesis</keyword>
<evidence type="ECO:0000313" key="16">
    <source>
        <dbReference type="Proteomes" id="UP000009168"/>
    </source>
</evidence>
<dbReference type="OMA" id="CQHGPID"/>
<dbReference type="InterPro" id="IPR005804">
    <property type="entry name" value="FA_desaturase_dom"/>
</dbReference>
<comment type="subcellular location">
    <subcellularLocation>
        <location evidence="1">Membrane</location>
        <topology evidence="1">Multi-pass membrane protein</topology>
    </subcellularLocation>
</comment>
<keyword evidence="4 12" id="KW-0812">Transmembrane</keyword>
<evidence type="ECO:0000256" key="8">
    <source>
        <dbReference type="ARBA" id="ARBA00023004"/>
    </source>
</evidence>
<proteinExistence type="inferred from homology"/>
<evidence type="ECO:0000256" key="4">
    <source>
        <dbReference type="ARBA" id="ARBA00022692"/>
    </source>
</evidence>
<dbReference type="GO" id="GO:0006636">
    <property type="term" value="P:unsaturated fatty acid biosynthetic process"/>
    <property type="evidence" value="ECO:0007669"/>
    <property type="project" value="TreeGrafter"/>
</dbReference>
<evidence type="ECO:0000256" key="6">
    <source>
        <dbReference type="ARBA" id="ARBA00022989"/>
    </source>
</evidence>
<evidence type="ECO:0000256" key="11">
    <source>
        <dbReference type="ARBA" id="ARBA00023160"/>
    </source>
</evidence>
<dbReference type="OrthoDB" id="1533126at2759"/>
<dbReference type="PANTHER" id="PTHR11351">
    <property type="entry name" value="ACYL-COA DESATURASE"/>
    <property type="match status" value="1"/>
</dbReference>
<evidence type="ECO:0000256" key="1">
    <source>
        <dbReference type="ARBA" id="ARBA00004141"/>
    </source>
</evidence>
<feature type="domain" description="Fatty acid desaturase" evidence="14">
    <location>
        <begin position="71"/>
        <end position="275"/>
    </location>
</feature>
<name>Q23CS8_TETTS</name>
<dbReference type="Pfam" id="PF00487">
    <property type="entry name" value="FA_desaturase"/>
    <property type="match status" value="1"/>
</dbReference>
<dbReference type="InParanoid" id="Q23CS8"/>
<evidence type="ECO:0000313" key="15">
    <source>
        <dbReference type="EMBL" id="EAR94532.1"/>
    </source>
</evidence>
<accession>Q23CS8</accession>
<evidence type="ECO:0000256" key="13">
    <source>
        <dbReference type="SAM" id="Phobius"/>
    </source>
</evidence>
<keyword evidence="6 13" id="KW-1133">Transmembrane helix</keyword>
<dbReference type="GO" id="GO:0004768">
    <property type="term" value="F:stearoyl-CoA 9-desaturase activity"/>
    <property type="evidence" value="ECO:0007669"/>
    <property type="project" value="TreeGrafter"/>
</dbReference>
<dbReference type="AlphaFoldDB" id="Q23CS8"/>
<keyword evidence="7 12" id="KW-0560">Oxidoreductase</keyword>
<evidence type="ECO:0000256" key="12">
    <source>
        <dbReference type="RuleBase" id="RU000581"/>
    </source>
</evidence>
<dbReference type="KEGG" id="tet:TTHERM_00052620"/>
<evidence type="ECO:0000256" key="7">
    <source>
        <dbReference type="ARBA" id="ARBA00023002"/>
    </source>
</evidence>
<evidence type="ECO:0000256" key="10">
    <source>
        <dbReference type="ARBA" id="ARBA00023136"/>
    </source>
</evidence>
<dbReference type="InterPro" id="IPR015876">
    <property type="entry name" value="Acyl-CoA_DS"/>
</dbReference>
<keyword evidence="8" id="KW-0408">Iron</keyword>
<dbReference type="GO" id="GO:0005789">
    <property type="term" value="C:endoplasmic reticulum membrane"/>
    <property type="evidence" value="ECO:0007669"/>
    <property type="project" value="TreeGrafter"/>
</dbReference>
<dbReference type="EMBL" id="GG662712">
    <property type="protein sequence ID" value="EAR94532.1"/>
    <property type="molecule type" value="Genomic_DNA"/>
</dbReference>
<dbReference type="PRINTS" id="PR00075">
    <property type="entry name" value="FACDDSATRASE"/>
</dbReference>
<dbReference type="Proteomes" id="UP000009168">
    <property type="component" value="Unassembled WGS sequence"/>
</dbReference>
<dbReference type="GO" id="GO:0005506">
    <property type="term" value="F:iron ion binding"/>
    <property type="evidence" value="ECO:0007669"/>
    <property type="project" value="TreeGrafter"/>
</dbReference>
<sequence>MQVSVKKHQNSTEGKIKEFAHKENTKNDPIQEKEEIRVPESIFLGIMHVLAFAGLILLFTYDKQTIIRSLCLMGFLHYLSCLGIGSGVHRLWAHRSYKASTPYRVLLMILQSLAFQGSIFHWSRDHRLHHKFSDTDLDPHSMNRGFFFAHMGWLLVKKSKALVDEGYKIDVQDLLNDPVVKFQKKNYYKLSTLICFIIPTILSYFIVGGSLIFGFLTAGVFRYIFMLHVTWCVNSVCHMFGTRPYNPDILPTENLFVSIFACGEGWHNWHHEYPRDWRACENKWYKWNPNGWFIQIAELLGFANTHLEKAQ</sequence>
<gene>
    <name evidence="15" type="ORF">TTHERM_00052620</name>
</gene>
<keyword evidence="10 13" id="KW-0472">Membrane</keyword>
<comment type="domain">
    <text evidence="12">The histidine box domains are involved in binding the catalytic metal ions.</text>
</comment>
<protein>
    <submittedName>
        <fullName evidence="15">Fatty acid desaturase</fullName>
    </submittedName>
</protein>
<dbReference type="CDD" id="cd03505">
    <property type="entry name" value="Delta9-FADS-like"/>
    <property type="match status" value="1"/>
</dbReference>
<evidence type="ECO:0000256" key="5">
    <source>
        <dbReference type="ARBA" id="ARBA00022832"/>
    </source>
</evidence>
<organism evidence="15 16">
    <name type="scientific">Tetrahymena thermophila (strain SB210)</name>
    <dbReference type="NCBI Taxonomy" id="312017"/>
    <lineage>
        <taxon>Eukaryota</taxon>
        <taxon>Sar</taxon>
        <taxon>Alveolata</taxon>
        <taxon>Ciliophora</taxon>
        <taxon>Intramacronucleata</taxon>
        <taxon>Oligohymenophorea</taxon>
        <taxon>Hymenostomatida</taxon>
        <taxon>Tetrahymenina</taxon>
        <taxon>Tetrahymenidae</taxon>
        <taxon>Tetrahymena</taxon>
    </lineage>
</organism>
<dbReference type="PANTHER" id="PTHR11351:SF31">
    <property type="entry name" value="DESATURASE 1, ISOFORM A-RELATED"/>
    <property type="match status" value="1"/>
</dbReference>
<keyword evidence="9" id="KW-0443">Lipid metabolism</keyword>
<evidence type="ECO:0000256" key="9">
    <source>
        <dbReference type="ARBA" id="ARBA00023098"/>
    </source>
</evidence>
<evidence type="ECO:0000256" key="2">
    <source>
        <dbReference type="ARBA" id="ARBA00009295"/>
    </source>
</evidence>
<comment type="similarity">
    <text evidence="2 12">Belongs to the fatty acid desaturase type 1 family.</text>
</comment>
<feature type="transmembrane region" description="Helical" evidence="13">
    <location>
        <begin position="187"/>
        <end position="206"/>
    </location>
</feature>
<feature type="transmembrane region" description="Helical" evidence="13">
    <location>
        <begin position="70"/>
        <end position="93"/>
    </location>
</feature>
<dbReference type="STRING" id="312017.Q23CS8"/>
<dbReference type="eggNOG" id="KOG1600">
    <property type="taxonomic scope" value="Eukaryota"/>
</dbReference>
<keyword evidence="5" id="KW-0276">Fatty acid metabolism</keyword>
<keyword evidence="16" id="KW-1185">Reference proteome</keyword>
<dbReference type="RefSeq" id="XP_001014958.1">
    <property type="nucleotide sequence ID" value="XM_001014958.1"/>
</dbReference>
<dbReference type="HOGENOM" id="CLU_027359_0_0_1"/>
<dbReference type="GeneID" id="7843968"/>
<keyword evidence="3 12" id="KW-0444">Lipid biosynthesis</keyword>
<evidence type="ECO:0000259" key="14">
    <source>
        <dbReference type="Pfam" id="PF00487"/>
    </source>
</evidence>
<comment type="cofactor">
    <cofactor evidence="12">
        <name>Fe(2+)</name>
        <dbReference type="ChEBI" id="CHEBI:29033"/>
    </cofactor>
</comment>
<reference evidence="16" key="1">
    <citation type="journal article" date="2006" name="PLoS Biol.">
        <title>Macronuclear genome sequence of the ciliate Tetrahymena thermophila, a model eukaryote.</title>
        <authorList>
            <person name="Eisen J.A."/>
            <person name="Coyne R.S."/>
            <person name="Wu M."/>
            <person name="Wu D."/>
            <person name="Thiagarajan M."/>
            <person name="Wortman J.R."/>
            <person name="Badger J.H."/>
            <person name="Ren Q."/>
            <person name="Amedeo P."/>
            <person name="Jones K.M."/>
            <person name="Tallon L.J."/>
            <person name="Delcher A.L."/>
            <person name="Salzberg S.L."/>
            <person name="Silva J.C."/>
            <person name="Haas B.J."/>
            <person name="Majoros W.H."/>
            <person name="Farzad M."/>
            <person name="Carlton J.M."/>
            <person name="Smith R.K. Jr."/>
            <person name="Garg J."/>
            <person name="Pearlman R.E."/>
            <person name="Karrer K.M."/>
            <person name="Sun L."/>
            <person name="Manning G."/>
            <person name="Elde N.C."/>
            <person name="Turkewitz A.P."/>
            <person name="Asai D.J."/>
            <person name="Wilkes D.E."/>
            <person name="Wang Y."/>
            <person name="Cai H."/>
            <person name="Collins K."/>
            <person name="Stewart B.A."/>
            <person name="Lee S.R."/>
            <person name="Wilamowska K."/>
            <person name="Weinberg Z."/>
            <person name="Ruzzo W.L."/>
            <person name="Wloga D."/>
            <person name="Gaertig J."/>
            <person name="Frankel J."/>
            <person name="Tsao C.-C."/>
            <person name="Gorovsky M.A."/>
            <person name="Keeling P.J."/>
            <person name="Waller R.F."/>
            <person name="Patron N.J."/>
            <person name="Cherry J.M."/>
            <person name="Stover N.A."/>
            <person name="Krieger C.J."/>
            <person name="del Toro C."/>
            <person name="Ryder H.F."/>
            <person name="Williamson S.C."/>
            <person name="Barbeau R.A."/>
            <person name="Hamilton E.P."/>
            <person name="Orias E."/>
        </authorList>
    </citation>
    <scope>NUCLEOTIDE SEQUENCE [LARGE SCALE GENOMIC DNA]</scope>
    <source>
        <strain evidence="16">SB210</strain>
    </source>
</reference>
<feature type="transmembrane region" description="Helical" evidence="13">
    <location>
        <begin position="42"/>
        <end position="61"/>
    </location>
</feature>
<evidence type="ECO:0000256" key="3">
    <source>
        <dbReference type="ARBA" id="ARBA00022516"/>
    </source>
</evidence>